<accession>A0A098LIJ0</accession>
<gene>
    <name evidence="1" type="ORF">MYP_3488</name>
</gene>
<organism evidence="1 2">
    <name type="scientific">Sporocytophaga myxococcoides</name>
    <dbReference type="NCBI Taxonomy" id="153721"/>
    <lineage>
        <taxon>Bacteria</taxon>
        <taxon>Pseudomonadati</taxon>
        <taxon>Bacteroidota</taxon>
        <taxon>Cytophagia</taxon>
        <taxon>Cytophagales</taxon>
        <taxon>Cytophagaceae</taxon>
        <taxon>Sporocytophaga</taxon>
    </lineage>
</organism>
<reference evidence="1 2" key="1">
    <citation type="submission" date="2014-09" db="EMBL/GenBank/DDBJ databases">
        <title>Sporocytophaga myxococcoides PG-01 genome sequencing.</title>
        <authorList>
            <person name="Liu L."/>
            <person name="Gao P.J."/>
            <person name="Chen G.J."/>
            <person name="Wang L.S."/>
        </authorList>
    </citation>
    <scope>NUCLEOTIDE SEQUENCE [LARGE SCALE GENOMIC DNA]</scope>
    <source>
        <strain evidence="1 2">PG-01</strain>
    </source>
</reference>
<dbReference type="EMBL" id="BBLT01000007">
    <property type="protein sequence ID" value="GAL86259.1"/>
    <property type="molecule type" value="Genomic_DNA"/>
</dbReference>
<comment type="caution">
    <text evidence="1">The sequence shown here is derived from an EMBL/GenBank/DDBJ whole genome shotgun (WGS) entry which is preliminary data.</text>
</comment>
<sequence>MRIISILFSIVFAFYLIGCKNEKQESKQKGQAEKDSLLISAKIISDSLQANWGIMIKSDDQKFENIKRLLQEISYTSGYNHLLHDSLVKACDQVKNSRYTQETMDAQAIDNYDALTDKYIGRVMSLAGSTPELPQHPLAEELISEINEANTNTLIKLRVNYGRWVMINNEFVKAYKKELTAAGPPYSEMKELNEFMGSSNVQ</sequence>
<dbReference type="Proteomes" id="UP000030185">
    <property type="component" value="Unassembled WGS sequence"/>
</dbReference>
<proteinExistence type="predicted"/>
<dbReference type="eggNOG" id="ENOG5033EE3">
    <property type="taxonomic scope" value="Bacteria"/>
</dbReference>
<dbReference type="OrthoDB" id="978090at2"/>
<dbReference type="AlphaFoldDB" id="A0A098LIJ0"/>
<dbReference type="RefSeq" id="WP_052430290.1">
    <property type="nucleotide sequence ID" value="NZ_BBLT01000007.1"/>
</dbReference>
<keyword evidence="2" id="KW-1185">Reference proteome</keyword>
<protein>
    <submittedName>
        <fullName evidence="1">Uncharacterized protein</fullName>
    </submittedName>
</protein>
<evidence type="ECO:0000313" key="1">
    <source>
        <dbReference type="EMBL" id="GAL86259.1"/>
    </source>
</evidence>
<evidence type="ECO:0000313" key="2">
    <source>
        <dbReference type="Proteomes" id="UP000030185"/>
    </source>
</evidence>
<name>A0A098LIJ0_9BACT</name>